<evidence type="ECO:0000256" key="3">
    <source>
        <dbReference type="ARBA" id="ARBA00022618"/>
    </source>
</evidence>
<dbReference type="GO" id="GO:0005737">
    <property type="term" value="C:cytoplasm"/>
    <property type="evidence" value="ECO:0007669"/>
    <property type="project" value="UniProtKB-SubCell"/>
</dbReference>
<feature type="compositionally biased region" description="Polar residues" evidence="6">
    <location>
        <begin position="76"/>
        <end position="97"/>
    </location>
</feature>
<dbReference type="GO" id="GO:0051301">
    <property type="term" value="P:cell division"/>
    <property type="evidence" value="ECO:0007669"/>
    <property type="project" value="UniProtKB-KW"/>
</dbReference>
<feature type="compositionally biased region" description="Polar residues" evidence="6">
    <location>
        <begin position="113"/>
        <end position="125"/>
    </location>
</feature>
<feature type="compositionally biased region" description="Polar residues" evidence="6">
    <location>
        <begin position="192"/>
        <end position="201"/>
    </location>
</feature>
<comment type="caution">
    <text evidence="7">The sequence shown here is derived from an EMBL/GenBank/DDBJ whole genome shotgun (WGS) entry which is preliminary data.</text>
</comment>
<keyword evidence="5" id="KW-0131">Cell cycle</keyword>
<dbReference type="InterPro" id="IPR019933">
    <property type="entry name" value="DivIVA_domain"/>
</dbReference>
<dbReference type="PANTHER" id="PTHR35794">
    <property type="entry name" value="CELL DIVISION PROTEIN DIVIVA"/>
    <property type="match status" value="1"/>
</dbReference>
<dbReference type="OrthoDB" id="389699at2"/>
<feature type="compositionally biased region" description="Polar residues" evidence="6">
    <location>
        <begin position="174"/>
        <end position="183"/>
    </location>
</feature>
<name>A0A5P0ZF43_9LACO</name>
<evidence type="ECO:0000313" key="7">
    <source>
        <dbReference type="EMBL" id="MQS51609.1"/>
    </source>
</evidence>
<evidence type="ECO:0000256" key="2">
    <source>
        <dbReference type="ARBA" id="ARBA00022490"/>
    </source>
</evidence>
<dbReference type="Gene3D" id="6.10.250.660">
    <property type="match status" value="1"/>
</dbReference>
<gene>
    <name evidence="7" type="primary">gpsB</name>
    <name evidence="7" type="ORF">FHL02_01090</name>
</gene>
<feature type="compositionally biased region" description="Low complexity" evidence="6">
    <location>
        <begin position="224"/>
        <end position="241"/>
    </location>
</feature>
<protein>
    <submittedName>
        <fullName evidence="7">Cell division regulator GpsB</fullName>
    </submittedName>
</protein>
<evidence type="ECO:0000313" key="8">
    <source>
        <dbReference type="Proteomes" id="UP000380386"/>
    </source>
</evidence>
<dbReference type="NCBIfam" id="TIGR03544">
    <property type="entry name" value="DivI1A_domain"/>
    <property type="match status" value="1"/>
</dbReference>
<dbReference type="Pfam" id="PF05103">
    <property type="entry name" value="DivIVA"/>
    <property type="match status" value="1"/>
</dbReference>
<feature type="region of interest" description="Disordered" evidence="6">
    <location>
        <begin position="174"/>
        <end position="241"/>
    </location>
</feature>
<keyword evidence="2" id="KW-0963">Cytoplasm</keyword>
<proteinExistence type="predicted"/>
<dbReference type="NCBIfam" id="NF010725">
    <property type="entry name" value="PRK14127.1"/>
    <property type="match status" value="1"/>
</dbReference>
<keyword evidence="4" id="KW-0175">Coiled coil</keyword>
<organism evidence="7 8">
    <name type="scientific">Companilactobacillus mishanensis</name>
    <dbReference type="NCBI Taxonomy" id="2486008"/>
    <lineage>
        <taxon>Bacteria</taxon>
        <taxon>Bacillati</taxon>
        <taxon>Bacillota</taxon>
        <taxon>Bacilli</taxon>
        <taxon>Lactobacillales</taxon>
        <taxon>Lactobacillaceae</taxon>
        <taxon>Companilactobacillus</taxon>
    </lineage>
</organism>
<dbReference type="AlphaFoldDB" id="A0A5P0ZF43"/>
<evidence type="ECO:0000256" key="1">
    <source>
        <dbReference type="ARBA" id="ARBA00004496"/>
    </source>
</evidence>
<dbReference type="InterPro" id="IPR007793">
    <property type="entry name" value="DivIVA_fam"/>
</dbReference>
<dbReference type="EMBL" id="VDFM01000001">
    <property type="protein sequence ID" value="MQS51609.1"/>
    <property type="molecule type" value="Genomic_DNA"/>
</dbReference>
<feature type="region of interest" description="Disordered" evidence="6">
    <location>
        <begin position="76"/>
        <end position="125"/>
    </location>
</feature>
<feature type="compositionally biased region" description="Low complexity" evidence="6">
    <location>
        <begin position="202"/>
        <end position="216"/>
    </location>
</feature>
<keyword evidence="3 7" id="KW-0132">Cell division</keyword>
<dbReference type="PANTHER" id="PTHR35794:SF1">
    <property type="entry name" value="CELL CYCLE PROTEIN GPSB"/>
    <property type="match status" value="1"/>
</dbReference>
<comment type="subcellular location">
    <subcellularLocation>
        <location evidence="1">Cytoplasm</location>
    </subcellularLocation>
</comment>
<dbReference type="Proteomes" id="UP000380386">
    <property type="component" value="Unassembled WGS sequence"/>
</dbReference>
<reference evidence="7 8" key="1">
    <citation type="journal article" date="2019" name="Syst. Appl. Microbiol.">
        <title>Polyphasic characterization of two novel Lactobacillus spp. isolated from blown salami packages: Description of Lactobacillus halodurans sp. nov. and Lactobacillus salsicarnum sp. nov.</title>
        <authorList>
            <person name="Schuster J.A."/>
            <person name="Klingl A."/>
            <person name="Vogel R.F."/>
            <person name="Ehrmann M.A."/>
        </authorList>
    </citation>
    <scope>NUCLEOTIDE SEQUENCE [LARGE SCALE GENOMIC DNA]</scope>
    <source>
        <strain evidence="7 8">TMW 1.2118</strain>
    </source>
</reference>
<evidence type="ECO:0000256" key="4">
    <source>
        <dbReference type="ARBA" id="ARBA00023054"/>
    </source>
</evidence>
<evidence type="ECO:0000256" key="5">
    <source>
        <dbReference type="ARBA" id="ARBA00023306"/>
    </source>
</evidence>
<accession>A0A5P0ZF43</accession>
<evidence type="ECO:0000256" key="6">
    <source>
        <dbReference type="SAM" id="MobiDB-lite"/>
    </source>
</evidence>
<sequence length="241" mass="26624">MNGNGFNPQGQPNGNEDKFFLNFQPNDILQKEFKTKMRGYDQAEVDQFLDGIIKDYEAYSNELNRLKSENNRLQSQINSGAQAQTSNNDTQQATSRQRSGRSIPVQPKAASMASMNASQPKATDASTNYDILRRISNLEKHVFGRDFANGIPNDSAVKDSGSDPVKQFASAAVPNSMNSSRGNFESGHNEINPGSMSNQGLNNQSMSNQNPNMSPNHFDDSRQNMNSFNPNLNNNGNMGQF</sequence>